<dbReference type="GO" id="GO:0008017">
    <property type="term" value="F:microtubule binding"/>
    <property type="evidence" value="ECO:0007669"/>
    <property type="project" value="InterPro"/>
</dbReference>
<dbReference type="InterPro" id="IPR036859">
    <property type="entry name" value="CAP-Gly_dom_sf"/>
</dbReference>
<dbReference type="GO" id="GO:0005813">
    <property type="term" value="C:centrosome"/>
    <property type="evidence" value="ECO:0007669"/>
    <property type="project" value="InterPro"/>
</dbReference>
<name>A0A8B9J806_ASTMX</name>
<dbReference type="InterPro" id="IPR028750">
    <property type="entry name" value="CEP350/CC187"/>
</dbReference>
<sequence>MNPLSFFHIGDRVLVCNSRPGVLKYKGPTTFAGGFWAGVELDTPRGNHNGTFRGVKYFTCKKNHGVLVRAEDVTHPSREWCSYLNTGAHQESFSDEDPPNGQNGTNGNRPSRPSGNRQGIKKDSQTNPAHDPSAQKQICHQEPCENDATRDSSNELSSCSRSSEKSPLKVSHSNKLATPQKLPGYSIPTSCYTPQQQQPINTTQSTWDTIEITEHPNSY</sequence>
<dbReference type="InterPro" id="IPR000938">
    <property type="entry name" value="CAP-Gly_domain"/>
</dbReference>
<evidence type="ECO:0000313" key="4">
    <source>
        <dbReference type="Proteomes" id="UP000694621"/>
    </source>
</evidence>
<evidence type="ECO:0000313" key="3">
    <source>
        <dbReference type="Ensembl" id="ENSAMXP00005008566.1"/>
    </source>
</evidence>
<dbReference type="SUPFAM" id="SSF74924">
    <property type="entry name" value="Cap-Gly domain"/>
    <property type="match status" value="1"/>
</dbReference>
<dbReference type="PANTHER" id="PTHR13958">
    <property type="entry name" value="CENTROSOME-ASSOCIATED PROTEIN 350"/>
    <property type="match status" value="1"/>
</dbReference>
<evidence type="ECO:0000256" key="1">
    <source>
        <dbReference type="SAM" id="MobiDB-lite"/>
    </source>
</evidence>
<dbReference type="PANTHER" id="PTHR13958:SF3">
    <property type="entry name" value="CAP-GLY DOMAIN-CONTAINING PROTEIN-RELATED"/>
    <property type="match status" value="1"/>
</dbReference>
<organism evidence="3 4">
    <name type="scientific">Astyanax mexicanus</name>
    <name type="common">Blind cave fish</name>
    <name type="synonym">Astyanax fasciatus mexicanus</name>
    <dbReference type="NCBI Taxonomy" id="7994"/>
    <lineage>
        <taxon>Eukaryota</taxon>
        <taxon>Metazoa</taxon>
        <taxon>Chordata</taxon>
        <taxon>Craniata</taxon>
        <taxon>Vertebrata</taxon>
        <taxon>Euteleostomi</taxon>
        <taxon>Actinopterygii</taxon>
        <taxon>Neopterygii</taxon>
        <taxon>Teleostei</taxon>
        <taxon>Ostariophysi</taxon>
        <taxon>Characiformes</taxon>
        <taxon>Characoidei</taxon>
        <taxon>Acestrorhamphidae</taxon>
        <taxon>Acestrorhamphinae</taxon>
        <taxon>Astyanax</taxon>
    </lineage>
</organism>
<dbReference type="Pfam" id="PF01302">
    <property type="entry name" value="CAP_GLY"/>
    <property type="match status" value="1"/>
</dbReference>
<dbReference type="Ensembl" id="ENSAMXT00005009590.1">
    <property type="protein sequence ID" value="ENSAMXP00005008566.1"/>
    <property type="gene ID" value="ENSAMXG00005004978.1"/>
</dbReference>
<feature type="region of interest" description="Disordered" evidence="1">
    <location>
        <begin position="90"/>
        <end position="203"/>
    </location>
</feature>
<evidence type="ECO:0000259" key="2">
    <source>
        <dbReference type="PROSITE" id="PS50245"/>
    </source>
</evidence>
<dbReference type="PROSITE" id="PS50245">
    <property type="entry name" value="CAP_GLY_2"/>
    <property type="match status" value="1"/>
</dbReference>
<dbReference type="GO" id="GO:0034453">
    <property type="term" value="P:microtubule anchoring"/>
    <property type="evidence" value="ECO:0007669"/>
    <property type="project" value="InterPro"/>
</dbReference>
<dbReference type="SMART" id="SM01052">
    <property type="entry name" value="CAP_GLY"/>
    <property type="match status" value="1"/>
</dbReference>
<feature type="domain" description="CAP-Gly" evidence="2">
    <location>
        <begin position="27"/>
        <end position="69"/>
    </location>
</feature>
<dbReference type="AlphaFoldDB" id="A0A8B9J806"/>
<dbReference type="Gene3D" id="2.30.30.190">
    <property type="entry name" value="CAP Gly-rich-like domain"/>
    <property type="match status" value="1"/>
</dbReference>
<protein>
    <recommendedName>
        <fullName evidence="2">CAP-Gly domain-containing protein</fullName>
    </recommendedName>
</protein>
<feature type="compositionally biased region" description="Low complexity" evidence="1">
    <location>
        <begin position="193"/>
        <end position="203"/>
    </location>
</feature>
<proteinExistence type="predicted"/>
<dbReference type="PROSITE" id="PS00845">
    <property type="entry name" value="CAP_GLY_1"/>
    <property type="match status" value="1"/>
</dbReference>
<reference evidence="3" key="1">
    <citation type="submission" date="2025-08" db="UniProtKB">
        <authorList>
            <consortium name="Ensembl"/>
        </authorList>
    </citation>
    <scope>IDENTIFICATION</scope>
</reference>
<accession>A0A8B9J806</accession>
<dbReference type="Proteomes" id="UP000694621">
    <property type="component" value="Unplaced"/>
</dbReference>
<feature type="compositionally biased region" description="Polar residues" evidence="1">
    <location>
        <begin position="100"/>
        <end position="117"/>
    </location>
</feature>